<dbReference type="Pfam" id="PF19841">
    <property type="entry name" value="GldN"/>
    <property type="match status" value="1"/>
</dbReference>
<feature type="chain" id="PRO_5045403272" description="Lipoprotein" evidence="1">
    <location>
        <begin position="24"/>
        <end position="171"/>
    </location>
</feature>
<keyword evidence="3" id="KW-1185">Reference proteome</keyword>
<proteinExistence type="predicted"/>
<accession>A0ABS5KF41</accession>
<feature type="signal peptide" evidence="1">
    <location>
        <begin position="1"/>
        <end position="23"/>
    </location>
</feature>
<dbReference type="RefSeq" id="WP_212230561.1">
    <property type="nucleotide sequence ID" value="NZ_JAGUCN010000027.1"/>
</dbReference>
<dbReference type="PROSITE" id="PS51257">
    <property type="entry name" value="PROKAR_LIPOPROTEIN"/>
    <property type="match status" value="1"/>
</dbReference>
<organism evidence="2 3">
    <name type="scientific">Carboxylicivirga mesophila</name>
    <dbReference type="NCBI Taxonomy" id="1166478"/>
    <lineage>
        <taxon>Bacteria</taxon>
        <taxon>Pseudomonadati</taxon>
        <taxon>Bacteroidota</taxon>
        <taxon>Bacteroidia</taxon>
        <taxon>Marinilabiliales</taxon>
        <taxon>Marinilabiliaceae</taxon>
        <taxon>Carboxylicivirga</taxon>
    </lineage>
</organism>
<evidence type="ECO:0008006" key="4">
    <source>
        <dbReference type="Google" id="ProtNLM"/>
    </source>
</evidence>
<gene>
    <name evidence="2" type="ORF">KEM09_18475</name>
</gene>
<comment type="caution">
    <text evidence="2">The sequence shown here is derived from an EMBL/GenBank/DDBJ whole genome shotgun (WGS) entry which is preliminary data.</text>
</comment>
<reference evidence="2 3" key="1">
    <citation type="journal article" date="2014" name="Int. J. Syst. Evol. Microbiol.">
        <title>Carboxylicivirga gen. nov. in the family Marinilabiliaceae with two novel species, Carboxylicivirga mesophila sp. nov. and Carboxylicivirga taeanensis sp. nov., and reclassification of Cytophaga fermentans as Saccharicrinis fermentans gen. nov., comb. nov.</title>
        <authorList>
            <person name="Yang S.H."/>
            <person name="Seo H.S."/>
            <person name="Woo J.H."/>
            <person name="Oh H.M."/>
            <person name="Jang H."/>
            <person name="Lee J.H."/>
            <person name="Kim S.J."/>
            <person name="Kwon K.K."/>
        </authorList>
    </citation>
    <scope>NUCLEOTIDE SEQUENCE [LARGE SCALE GENOMIC DNA]</scope>
    <source>
        <strain evidence="2 3">JCM 18290</strain>
    </source>
</reference>
<dbReference type="Proteomes" id="UP000721861">
    <property type="component" value="Unassembled WGS sequence"/>
</dbReference>
<evidence type="ECO:0000313" key="3">
    <source>
        <dbReference type="Proteomes" id="UP000721861"/>
    </source>
</evidence>
<protein>
    <recommendedName>
        <fullName evidence="4">Lipoprotein</fullName>
    </recommendedName>
</protein>
<name>A0ABS5KF41_9BACT</name>
<evidence type="ECO:0000313" key="2">
    <source>
        <dbReference type="EMBL" id="MBS2213407.1"/>
    </source>
</evidence>
<keyword evidence="1" id="KW-0732">Signal</keyword>
<dbReference type="EMBL" id="JAGUCN010000027">
    <property type="protein sequence ID" value="MBS2213407.1"/>
    <property type="molecule type" value="Genomic_DNA"/>
</dbReference>
<dbReference type="InterPro" id="IPR019847">
    <property type="entry name" value="Gliding_motility_assoc_GldN"/>
</dbReference>
<sequence>MKKQQYIKHIVVAAMCFFTILQACKQSPSAASGSGSSDEAPGICLADTIIYPVLIKNNDPYDTWTEQCLSRLEREKFVEQIFDAVYKHKAKAYSYNTHEELSISEVKDIEKQPDFSRDKVAKLQFWETWHFDEQQLIMTKKVQAILLAYEYLSEDGELRGYKAAFYIKLKE</sequence>
<evidence type="ECO:0000256" key="1">
    <source>
        <dbReference type="SAM" id="SignalP"/>
    </source>
</evidence>